<sequence length="383" mass="41062">MTTFSIQQQSPSSPPRITATSTNYSSEQFLPFGSLMNQSTIYRRHEARLARSYALRDDPRPAFLRVLSGLPLTRIIVPPYQPQQSGDIQLRNENSSKIQKSLGDYSEETVFSTVDDEQIVGLRSHDISSRSIPYQPLQAMAAAGAGAIAGEFLVGGHFRKKTSVFPSIFPHSNNNVMVRGHAAAADSSLGFQLLKTHQARPTAGFAVSTTKPSTIILISASTTSLLFGTKVAVTQYLSPNGGNEDMITALSSSAMAGGVTGMIRLATNPSQRPAAASNIPNLWMPTTATTSSSLVGRHVLAATLYFSTYDTLSQTSDENKNAVSTPRILAAGAVAGMVQATVFQASQGSLYVAKMALRSAPLHAMIFYAYESMKLATPHDFLC</sequence>
<organism evidence="2 3">
    <name type="scientific">Nitzschia inconspicua</name>
    <dbReference type="NCBI Taxonomy" id="303405"/>
    <lineage>
        <taxon>Eukaryota</taxon>
        <taxon>Sar</taxon>
        <taxon>Stramenopiles</taxon>
        <taxon>Ochrophyta</taxon>
        <taxon>Bacillariophyta</taxon>
        <taxon>Bacillariophyceae</taxon>
        <taxon>Bacillariophycidae</taxon>
        <taxon>Bacillariales</taxon>
        <taxon>Bacillariaceae</taxon>
        <taxon>Nitzschia</taxon>
    </lineage>
</organism>
<dbReference type="OrthoDB" id="10673309at2759"/>
<evidence type="ECO:0000256" key="1">
    <source>
        <dbReference type="SAM" id="MobiDB-lite"/>
    </source>
</evidence>
<reference evidence="2" key="1">
    <citation type="journal article" date="2021" name="Sci. Rep.">
        <title>Diploid genomic architecture of Nitzschia inconspicua, an elite biomass production diatom.</title>
        <authorList>
            <person name="Oliver A."/>
            <person name="Podell S."/>
            <person name="Pinowska A."/>
            <person name="Traller J.C."/>
            <person name="Smith S.R."/>
            <person name="McClure R."/>
            <person name="Beliaev A."/>
            <person name="Bohutskyi P."/>
            <person name="Hill E.A."/>
            <person name="Rabines A."/>
            <person name="Zheng H."/>
            <person name="Allen L.Z."/>
            <person name="Kuo A."/>
            <person name="Grigoriev I.V."/>
            <person name="Allen A.E."/>
            <person name="Hazlebeck D."/>
            <person name="Allen E.E."/>
        </authorList>
    </citation>
    <scope>NUCLEOTIDE SEQUENCE</scope>
    <source>
        <strain evidence="2">Hildebrandi</strain>
    </source>
</reference>
<name>A0A9K3LEW9_9STRA</name>
<proteinExistence type="predicted"/>
<evidence type="ECO:0000313" key="2">
    <source>
        <dbReference type="EMBL" id="KAG7360444.1"/>
    </source>
</evidence>
<evidence type="ECO:0000313" key="3">
    <source>
        <dbReference type="Proteomes" id="UP000693970"/>
    </source>
</evidence>
<comment type="caution">
    <text evidence="2">The sequence shown here is derived from an EMBL/GenBank/DDBJ whole genome shotgun (WGS) entry which is preliminary data.</text>
</comment>
<dbReference type="EMBL" id="JAGRRH010000013">
    <property type="protein sequence ID" value="KAG7360444.1"/>
    <property type="molecule type" value="Genomic_DNA"/>
</dbReference>
<dbReference type="Proteomes" id="UP000693970">
    <property type="component" value="Unassembled WGS sequence"/>
</dbReference>
<feature type="region of interest" description="Disordered" evidence="1">
    <location>
        <begin position="1"/>
        <end position="21"/>
    </location>
</feature>
<accession>A0A9K3LEW9</accession>
<reference evidence="2" key="2">
    <citation type="submission" date="2021-04" db="EMBL/GenBank/DDBJ databases">
        <authorList>
            <person name="Podell S."/>
        </authorList>
    </citation>
    <scope>NUCLEOTIDE SEQUENCE</scope>
    <source>
        <strain evidence="2">Hildebrandi</strain>
    </source>
</reference>
<dbReference type="AlphaFoldDB" id="A0A9K3LEW9"/>
<keyword evidence="3" id="KW-1185">Reference proteome</keyword>
<protein>
    <submittedName>
        <fullName evidence="2">Uncharacterized protein</fullName>
    </submittedName>
</protein>
<gene>
    <name evidence="2" type="ORF">IV203_035543</name>
</gene>